<protein>
    <submittedName>
        <fullName evidence="2">Uncharacterized protein</fullName>
    </submittedName>
</protein>
<feature type="signal peptide" evidence="1">
    <location>
        <begin position="1"/>
        <end position="24"/>
    </location>
</feature>
<dbReference type="Proteomes" id="UP000185146">
    <property type="component" value="Chromosome"/>
</dbReference>
<evidence type="ECO:0000313" key="2">
    <source>
        <dbReference type="EMBL" id="APO80402.1"/>
    </source>
</evidence>
<dbReference type="RefSeq" id="WP_075043912.1">
    <property type="nucleotide sequence ID" value="NZ_CP018743.1"/>
</dbReference>
<organism evidence="2 3">
    <name type="scientific">Pseudomonas putida</name>
    <name type="common">Arthrobacter siderocapsulatus</name>
    <dbReference type="NCBI Taxonomy" id="303"/>
    <lineage>
        <taxon>Bacteria</taxon>
        <taxon>Pseudomonadati</taxon>
        <taxon>Pseudomonadota</taxon>
        <taxon>Gammaproteobacteria</taxon>
        <taxon>Pseudomonadales</taxon>
        <taxon>Pseudomonadaceae</taxon>
        <taxon>Pseudomonas</taxon>
    </lineage>
</organism>
<proteinExistence type="predicted"/>
<gene>
    <name evidence="2" type="ORF">BL240_02385</name>
</gene>
<accession>A0A1L5PJU7</accession>
<feature type="chain" id="PRO_5012476374" evidence="1">
    <location>
        <begin position="25"/>
        <end position="148"/>
    </location>
</feature>
<dbReference type="EMBL" id="CP018743">
    <property type="protein sequence ID" value="APO80402.1"/>
    <property type="molecule type" value="Genomic_DNA"/>
</dbReference>
<evidence type="ECO:0000256" key="1">
    <source>
        <dbReference type="SAM" id="SignalP"/>
    </source>
</evidence>
<dbReference type="AlphaFoldDB" id="A0A1L5PJU7"/>
<sequence>MLAYRKWTALLVAALSLWLGQVHAEERPEVADQVIAYTGTQGAKVWTLRIGERAANEALVQIEGVDHDWNMRIQKMQVEKTSRDTRYSTTVDGKKYVVLVIQGNWGGELYLPGEAQAMQVGYSEGLSHQGNAQAFLTDYLAAQNTEAQ</sequence>
<evidence type="ECO:0000313" key="3">
    <source>
        <dbReference type="Proteomes" id="UP000185146"/>
    </source>
</evidence>
<reference evidence="2 3" key="1">
    <citation type="submission" date="2016-12" db="EMBL/GenBank/DDBJ databases">
        <title>Draft Genome Sequence of Mercury Resistant Pseudomonas DRA525.</title>
        <authorList>
            <person name="Drace K.M."/>
        </authorList>
    </citation>
    <scope>NUCLEOTIDE SEQUENCE [LARGE SCALE GENOMIC DNA]</scope>
    <source>
        <strain evidence="2 3">DRA525</strain>
    </source>
</reference>
<keyword evidence="1" id="KW-0732">Signal</keyword>
<name>A0A1L5PJU7_PSEPU</name>